<gene>
    <name evidence="2" type="ORF">BU26DRAFT_505274</name>
</gene>
<feature type="signal peptide" evidence="1">
    <location>
        <begin position="1"/>
        <end position="20"/>
    </location>
</feature>
<organism evidence="2 3">
    <name type="scientific">Trematosphaeria pertusa</name>
    <dbReference type="NCBI Taxonomy" id="390896"/>
    <lineage>
        <taxon>Eukaryota</taxon>
        <taxon>Fungi</taxon>
        <taxon>Dikarya</taxon>
        <taxon>Ascomycota</taxon>
        <taxon>Pezizomycotina</taxon>
        <taxon>Dothideomycetes</taxon>
        <taxon>Pleosporomycetidae</taxon>
        <taxon>Pleosporales</taxon>
        <taxon>Massarineae</taxon>
        <taxon>Trematosphaeriaceae</taxon>
        <taxon>Trematosphaeria</taxon>
    </lineage>
</organism>
<feature type="chain" id="PRO_5025689780" description="Ecp2 effector protein domain-containing protein" evidence="1">
    <location>
        <begin position="21"/>
        <end position="196"/>
    </location>
</feature>
<keyword evidence="1" id="KW-0732">Signal</keyword>
<keyword evidence="3" id="KW-1185">Reference proteome</keyword>
<name>A0A6A6IFM2_9PLEO</name>
<dbReference type="AlphaFoldDB" id="A0A6A6IFM2"/>
<dbReference type="RefSeq" id="XP_033684210.1">
    <property type="nucleotide sequence ID" value="XM_033826838.1"/>
</dbReference>
<accession>A0A6A6IFM2</accession>
<evidence type="ECO:0000313" key="2">
    <source>
        <dbReference type="EMBL" id="KAF2249206.1"/>
    </source>
</evidence>
<sequence>MRFTLVGLLLAAASAVLAAAAPAPNNVTIQRADDYVDKGLAEGLAFLQSYGREELEAVEAVAEGGPKIVCHNTDGKDALGGKCKYPFAKDMYWIAAQTWCSQFFNKMTVPTGQSFPTKLIAFNCGTDPVDNAGKKCDFLGNIRMDRDAGRGGEPDGWNYIDQNRCMAYIQNIWGKCGGYGGYQNTEWGTMFMMCTN</sequence>
<proteinExistence type="predicted"/>
<dbReference type="GeneID" id="54580168"/>
<evidence type="ECO:0000256" key="1">
    <source>
        <dbReference type="SAM" id="SignalP"/>
    </source>
</evidence>
<dbReference type="Proteomes" id="UP000800094">
    <property type="component" value="Unassembled WGS sequence"/>
</dbReference>
<evidence type="ECO:0000313" key="3">
    <source>
        <dbReference type="Proteomes" id="UP000800094"/>
    </source>
</evidence>
<dbReference type="OrthoDB" id="3789687at2759"/>
<evidence type="ECO:0008006" key="4">
    <source>
        <dbReference type="Google" id="ProtNLM"/>
    </source>
</evidence>
<reference evidence="2" key="1">
    <citation type="journal article" date="2020" name="Stud. Mycol.">
        <title>101 Dothideomycetes genomes: a test case for predicting lifestyles and emergence of pathogens.</title>
        <authorList>
            <person name="Haridas S."/>
            <person name="Albert R."/>
            <person name="Binder M."/>
            <person name="Bloem J."/>
            <person name="Labutti K."/>
            <person name="Salamov A."/>
            <person name="Andreopoulos B."/>
            <person name="Baker S."/>
            <person name="Barry K."/>
            <person name="Bills G."/>
            <person name="Bluhm B."/>
            <person name="Cannon C."/>
            <person name="Castanera R."/>
            <person name="Culley D."/>
            <person name="Daum C."/>
            <person name="Ezra D."/>
            <person name="Gonzalez J."/>
            <person name="Henrissat B."/>
            <person name="Kuo A."/>
            <person name="Liang C."/>
            <person name="Lipzen A."/>
            <person name="Lutzoni F."/>
            <person name="Magnuson J."/>
            <person name="Mondo S."/>
            <person name="Nolan M."/>
            <person name="Ohm R."/>
            <person name="Pangilinan J."/>
            <person name="Park H.-J."/>
            <person name="Ramirez L."/>
            <person name="Alfaro M."/>
            <person name="Sun H."/>
            <person name="Tritt A."/>
            <person name="Yoshinaga Y."/>
            <person name="Zwiers L.-H."/>
            <person name="Turgeon B."/>
            <person name="Goodwin S."/>
            <person name="Spatafora J."/>
            <person name="Crous P."/>
            <person name="Grigoriev I."/>
        </authorList>
    </citation>
    <scope>NUCLEOTIDE SEQUENCE</scope>
    <source>
        <strain evidence="2">CBS 122368</strain>
    </source>
</reference>
<dbReference type="EMBL" id="ML987195">
    <property type="protein sequence ID" value="KAF2249206.1"/>
    <property type="molecule type" value="Genomic_DNA"/>
</dbReference>
<protein>
    <recommendedName>
        <fullName evidence="4">Ecp2 effector protein domain-containing protein</fullName>
    </recommendedName>
</protein>